<protein>
    <submittedName>
        <fullName evidence="2">Uncharacterized protein</fullName>
    </submittedName>
</protein>
<evidence type="ECO:0000256" key="1">
    <source>
        <dbReference type="SAM" id="MobiDB-lite"/>
    </source>
</evidence>
<gene>
    <name evidence="2" type="ORF">AVEN_194524_1</name>
</gene>
<reference evidence="2 3" key="1">
    <citation type="journal article" date="2019" name="Sci. Rep.">
        <title>Orb-weaving spider Araneus ventricosus genome elucidates the spidroin gene catalogue.</title>
        <authorList>
            <person name="Kono N."/>
            <person name="Nakamura H."/>
            <person name="Ohtoshi R."/>
            <person name="Moran D.A.P."/>
            <person name="Shinohara A."/>
            <person name="Yoshida Y."/>
            <person name="Fujiwara M."/>
            <person name="Mori M."/>
            <person name="Tomita M."/>
            <person name="Arakawa K."/>
        </authorList>
    </citation>
    <scope>NUCLEOTIDE SEQUENCE [LARGE SCALE GENOMIC DNA]</scope>
</reference>
<name>A0A4Y2A6W3_ARAVE</name>
<dbReference type="EMBL" id="BGPR01000007">
    <property type="protein sequence ID" value="GBL75307.1"/>
    <property type="molecule type" value="Genomic_DNA"/>
</dbReference>
<keyword evidence="3" id="KW-1185">Reference proteome</keyword>
<proteinExistence type="predicted"/>
<dbReference type="AlphaFoldDB" id="A0A4Y2A6W3"/>
<evidence type="ECO:0000313" key="3">
    <source>
        <dbReference type="Proteomes" id="UP000499080"/>
    </source>
</evidence>
<dbReference type="Proteomes" id="UP000499080">
    <property type="component" value="Unassembled WGS sequence"/>
</dbReference>
<comment type="caution">
    <text evidence="2">The sequence shown here is derived from an EMBL/GenBank/DDBJ whole genome shotgun (WGS) entry which is preliminary data.</text>
</comment>
<accession>A0A4Y2A6W3</accession>
<sequence length="159" mass="17602">MIAETLMRILWPVPKWPSQPHALSSPGEVCPITGDVANTTAPLLLYPRGSEHPLTYLETSRPRTSAASRGDKHSVRLTSRFEATGGKVRDEPRNFEPWSDDEDDAWAGTPSPSFRATLAGARLATTYDLACSRPHVRRIFDGIGFRACDPPVPRSRHCH</sequence>
<evidence type="ECO:0000313" key="2">
    <source>
        <dbReference type="EMBL" id="GBL75307.1"/>
    </source>
</evidence>
<organism evidence="2 3">
    <name type="scientific">Araneus ventricosus</name>
    <name type="common">Orbweaver spider</name>
    <name type="synonym">Epeira ventricosa</name>
    <dbReference type="NCBI Taxonomy" id="182803"/>
    <lineage>
        <taxon>Eukaryota</taxon>
        <taxon>Metazoa</taxon>
        <taxon>Ecdysozoa</taxon>
        <taxon>Arthropoda</taxon>
        <taxon>Chelicerata</taxon>
        <taxon>Arachnida</taxon>
        <taxon>Araneae</taxon>
        <taxon>Araneomorphae</taxon>
        <taxon>Entelegynae</taxon>
        <taxon>Araneoidea</taxon>
        <taxon>Araneidae</taxon>
        <taxon>Araneus</taxon>
    </lineage>
</organism>
<feature type="region of interest" description="Disordered" evidence="1">
    <location>
        <begin position="58"/>
        <end position="109"/>
    </location>
</feature>